<gene>
    <name evidence="2" type="ORF">VV02_07815</name>
</gene>
<feature type="transmembrane region" description="Helical" evidence="1">
    <location>
        <begin position="35"/>
        <end position="61"/>
    </location>
</feature>
<accession>A0A0K1JGF5</accession>
<dbReference type="EMBL" id="CP011112">
    <property type="protein sequence ID" value="AKU15784.1"/>
    <property type="molecule type" value="Genomic_DNA"/>
</dbReference>
<dbReference type="KEGG" id="lmoi:VV02_07815"/>
<sequence length="67" mass="7279">MRSCAVRNCTARPFMDRDKCFDHVGRPSGGARAAFGAWFVFCVLFALALAGVGVWAVVALVQWVTSK</sequence>
<evidence type="ECO:0000313" key="3">
    <source>
        <dbReference type="Proteomes" id="UP000066480"/>
    </source>
</evidence>
<keyword evidence="3" id="KW-1185">Reference proteome</keyword>
<organism evidence="2 3">
    <name type="scientific">Luteipulveratus mongoliensis</name>
    <dbReference type="NCBI Taxonomy" id="571913"/>
    <lineage>
        <taxon>Bacteria</taxon>
        <taxon>Bacillati</taxon>
        <taxon>Actinomycetota</taxon>
        <taxon>Actinomycetes</taxon>
        <taxon>Micrococcales</taxon>
        <taxon>Dermacoccaceae</taxon>
        <taxon>Luteipulveratus</taxon>
    </lineage>
</organism>
<evidence type="ECO:0000256" key="1">
    <source>
        <dbReference type="SAM" id="Phobius"/>
    </source>
</evidence>
<name>A0A0K1JGF5_9MICO</name>
<proteinExistence type="predicted"/>
<keyword evidence="1" id="KW-0472">Membrane</keyword>
<evidence type="ECO:0000313" key="2">
    <source>
        <dbReference type="EMBL" id="AKU15784.1"/>
    </source>
</evidence>
<reference evidence="2 3" key="1">
    <citation type="submission" date="2015-03" db="EMBL/GenBank/DDBJ databases">
        <title>Luteipulveratus halotolerans sp. nov., a novel actinobacterium (Dermacoccaceae) from Sarawak, Malaysia.</title>
        <authorList>
            <person name="Juboi H."/>
            <person name="Basik A."/>
            <person name="Shamsul S.S."/>
            <person name="Arnold P."/>
            <person name="Schmitt E.K."/>
            <person name="Sanglier J.-J."/>
            <person name="Yeo T."/>
        </authorList>
    </citation>
    <scope>NUCLEOTIDE SEQUENCE [LARGE SCALE GENOMIC DNA]</scope>
    <source>
        <strain evidence="2 3">MN07-A0370</strain>
    </source>
</reference>
<keyword evidence="1" id="KW-0812">Transmembrane</keyword>
<dbReference type="STRING" id="571913.VV02_07815"/>
<dbReference type="AlphaFoldDB" id="A0A0K1JGF5"/>
<protein>
    <submittedName>
        <fullName evidence="2">Uncharacterized protein</fullName>
    </submittedName>
</protein>
<dbReference type="Proteomes" id="UP000066480">
    <property type="component" value="Chromosome"/>
</dbReference>
<keyword evidence="1" id="KW-1133">Transmembrane helix</keyword>